<dbReference type="InterPro" id="IPR016169">
    <property type="entry name" value="FAD-bd_PCMH_sub2"/>
</dbReference>
<dbReference type="InterPro" id="IPR012951">
    <property type="entry name" value="BBE"/>
</dbReference>
<dbReference type="AlphaFoldDB" id="A0A9W9FZV6"/>
<evidence type="ECO:0000256" key="1">
    <source>
        <dbReference type="ARBA" id="ARBA00005466"/>
    </source>
</evidence>
<feature type="domain" description="FAD-binding PCMH-type" evidence="5">
    <location>
        <begin position="43"/>
        <end position="211"/>
    </location>
</feature>
<name>A0A9W9FZV6_9EURO</name>
<dbReference type="InterPro" id="IPR050416">
    <property type="entry name" value="FAD-linked_Oxidoreductase"/>
</dbReference>
<comment type="similarity">
    <text evidence="1">Belongs to the oxygen-dependent FAD-linked oxidoreductase family.</text>
</comment>
<dbReference type="PROSITE" id="PS51387">
    <property type="entry name" value="FAD_PCMH"/>
    <property type="match status" value="1"/>
</dbReference>
<evidence type="ECO:0000256" key="4">
    <source>
        <dbReference type="ARBA" id="ARBA00023002"/>
    </source>
</evidence>
<keyword evidence="7" id="KW-1185">Reference proteome</keyword>
<dbReference type="PANTHER" id="PTHR42973:SF7">
    <property type="entry name" value="FAD-BINDING PCMH-TYPE DOMAIN-CONTAINING PROTEIN"/>
    <property type="match status" value="1"/>
</dbReference>
<evidence type="ECO:0000259" key="5">
    <source>
        <dbReference type="PROSITE" id="PS51387"/>
    </source>
</evidence>
<dbReference type="GO" id="GO:0016491">
    <property type="term" value="F:oxidoreductase activity"/>
    <property type="evidence" value="ECO:0007669"/>
    <property type="project" value="UniProtKB-KW"/>
</dbReference>
<proteinExistence type="inferred from homology"/>
<dbReference type="OrthoDB" id="415825at2759"/>
<dbReference type="InterPro" id="IPR016167">
    <property type="entry name" value="FAD-bd_PCMH_sub1"/>
</dbReference>
<reference evidence="6" key="1">
    <citation type="submission" date="2022-11" db="EMBL/GenBank/DDBJ databases">
        <authorList>
            <person name="Petersen C."/>
        </authorList>
    </citation>
    <scope>NUCLEOTIDE SEQUENCE</scope>
    <source>
        <strain evidence="6">IBT 30069</strain>
    </source>
</reference>
<keyword evidence="3" id="KW-0274">FAD</keyword>
<sequence>MLYKQTNNMNLLQDFLVENDHIQFATPDSPSYADLRTGFTINATKSPRLIVRPRSANDVSALVSILTANHLPFTVRAGGHDMWGRSQADDAVTIDLREICHVRVDDTSHSHFAWVGGGVIILDLVKELKKHNLVVPHAVTPTVGFVGWAIYGGYGLLSTKYGLGVDQILGATVVDAQGNIREADEKMLTVIRGGGGTVGIIVDLKIKVYPLDQVLAGAIIYQPNELVRAIRDFNDKLHQAKRAGIPKELGLFPFVMNGPMGKALTVLFVWASSDLDEGQSWLSQVSSWAPIVTSTVEPTTMAEFNEKANSLVPDQIYGTVYTSSFRSLTPEVTEVICKHTPLQPKYPETLFGIHELRPDAPMVSPDNSIFNARCPHVIIEVLAMAGSMDTMDEVLEWGQMFHDALMKTDATNITVPYIPLTPSDRTDLKAIYGGNFEILQTIKAKYDPDGVFENALVQP</sequence>
<organism evidence="6 7">
    <name type="scientific">Penicillium angulare</name>
    <dbReference type="NCBI Taxonomy" id="116970"/>
    <lineage>
        <taxon>Eukaryota</taxon>
        <taxon>Fungi</taxon>
        <taxon>Dikarya</taxon>
        <taxon>Ascomycota</taxon>
        <taxon>Pezizomycotina</taxon>
        <taxon>Eurotiomycetes</taxon>
        <taxon>Eurotiomycetidae</taxon>
        <taxon>Eurotiales</taxon>
        <taxon>Aspergillaceae</taxon>
        <taxon>Penicillium</taxon>
    </lineage>
</organism>
<evidence type="ECO:0000256" key="3">
    <source>
        <dbReference type="ARBA" id="ARBA00022827"/>
    </source>
</evidence>
<dbReference type="GO" id="GO:0071949">
    <property type="term" value="F:FAD binding"/>
    <property type="evidence" value="ECO:0007669"/>
    <property type="project" value="InterPro"/>
</dbReference>
<dbReference type="InterPro" id="IPR036318">
    <property type="entry name" value="FAD-bd_PCMH-like_sf"/>
</dbReference>
<keyword evidence="2" id="KW-0285">Flavoprotein</keyword>
<dbReference type="Gene3D" id="3.30.465.10">
    <property type="match status" value="1"/>
</dbReference>
<dbReference type="Pfam" id="PF08031">
    <property type="entry name" value="BBE"/>
    <property type="match status" value="1"/>
</dbReference>
<dbReference type="Gene3D" id="3.30.43.10">
    <property type="entry name" value="Uridine Diphospho-n-acetylenolpyruvylglucosamine Reductase, domain 2"/>
    <property type="match status" value="1"/>
</dbReference>
<accession>A0A9W9FZV6</accession>
<comment type="caution">
    <text evidence="6">The sequence shown here is derived from an EMBL/GenBank/DDBJ whole genome shotgun (WGS) entry which is preliminary data.</text>
</comment>
<dbReference type="InterPro" id="IPR006094">
    <property type="entry name" value="Oxid_FAD_bind_N"/>
</dbReference>
<evidence type="ECO:0000313" key="6">
    <source>
        <dbReference type="EMBL" id="KAJ5109524.1"/>
    </source>
</evidence>
<dbReference type="PANTHER" id="PTHR42973">
    <property type="entry name" value="BINDING OXIDOREDUCTASE, PUTATIVE (AFU_ORTHOLOGUE AFUA_1G17690)-RELATED"/>
    <property type="match status" value="1"/>
</dbReference>
<dbReference type="Pfam" id="PF01565">
    <property type="entry name" value="FAD_binding_4"/>
    <property type="match status" value="1"/>
</dbReference>
<dbReference type="Proteomes" id="UP001149165">
    <property type="component" value="Unassembled WGS sequence"/>
</dbReference>
<protein>
    <recommendedName>
        <fullName evidence="5">FAD-binding PCMH-type domain-containing protein</fullName>
    </recommendedName>
</protein>
<keyword evidence="4" id="KW-0560">Oxidoreductase</keyword>
<dbReference type="EMBL" id="JAPQKH010000003">
    <property type="protein sequence ID" value="KAJ5109524.1"/>
    <property type="molecule type" value="Genomic_DNA"/>
</dbReference>
<evidence type="ECO:0000256" key="2">
    <source>
        <dbReference type="ARBA" id="ARBA00022630"/>
    </source>
</evidence>
<dbReference type="Gene3D" id="3.40.462.20">
    <property type="match status" value="1"/>
</dbReference>
<reference evidence="6" key="2">
    <citation type="journal article" date="2023" name="IMA Fungus">
        <title>Comparative genomic study of the Penicillium genus elucidates a diverse pangenome and 15 lateral gene transfer events.</title>
        <authorList>
            <person name="Petersen C."/>
            <person name="Sorensen T."/>
            <person name="Nielsen M.R."/>
            <person name="Sondergaard T.E."/>
            <person name="Sorensen J.L."/>
            <person name="Fitzpatrick D.A."/>
            <person name="Frisvad J.C."/>
            <person name="Nielsen K.L."/>
        </authorList>
    </citation>
    <scope>NUCLEOTIDE SEQUENCE</scope>
    <source>
        <strain evidence="6">IBT 30069</strain>
    </source>
</reference>
<dbReference type="InterPro" id="IPR016166">
    <property type="entry name" value="FAD-bd_PCMH"/>
</dbReference>
<evidence type="ECO:0000313" key="7">
    <source>
        <dbReference type="Proteomes" id="UP001149165"/>
    </source>
</evidence>
<gene>
    <name evidence="6" type="ORF">N7456_006199</name>
</gene>
<dbReference type="SUPFAM" id="SSF56176">
    <property type="entry name" value="FAD-binding/transporter-associated domain-like"/>
    <property type="match status" value="1"/>
</dbReference>